<protein>
    <recommendedName>
        <fullName evidence="1">Polymerase beta nucleotidyltransferase domain-containing protein</fullName>
    </recommendedName>
</protein>
<evidence type="ECO:0000313" key="2">
    <source>
        <dbReference type="EMBL" id="KHE90420.1"/>
    </source>
</evidence>
<evidence type="ECO:0000259" key="1">
    <source>
        <dbReference type="Pfam" id="PF18765"/>
    </source>
</evidence>
<proteinExistence type="predicted"/>
<dbReference type="InterPro" id="IPR041633">
    <property type="entry name" value="Polbeta"/>
</dbReference>
<accession>A0A0B0EIA8</accession>
<name>A0A0B0EIA8_9BACT</name>
<organism evidence="2 3">
    <name type="scientific">Candidatus Scalindua brodae</name>
    <dbReference type="NCBI Taxonomy" id="237368"/>
    <lineage>
        <taxon>Bacteria</taxon>
        <taxon>Pseudomonadati</taxon>
        <taxon>Planctomycetota</taxon>
        <taxon>Candidatus Brocadiia</taxon>
        <taxon>Candidatus Brocadiales</taxon>
        <taxon>Candidatus Scalinduaceae</taxon>
        <taxon>Candidatus Scalindua</taxon>
    </lineage>
</organism>
<dbReference type="Pfam" id="PF18765">
    <property type="entry name" value="Polbeta"/>
    <property type="match status" value="1"/>
</dbReference>
<dbReference type="Gene3D" id="3.30.460.10">
    <property type="entry name" value="Beta Polymerase, domain 2"/>
    <property type="match status" value="1"/>
</dbReference>
<dbReference type="AlphaFoldDB" id="A0A0B0EIA8"/>
<dbReference type="EMBL" id="JRYO01000264">
    <property type="protein sequence ID" value="KHE90420.1"/>
    <property type="molecule type" value="Genomic_DNA"/>
</dbReference>
<gene>
    <name evidence="2" type="ORF">SCABRO_03803</name>
</gene>
<dbReference type="InterPro" id="IPR043519">
    <property type="entry name" value="NT_sf"/>
</dbReference>
<reference evidence="2 3" key="1">
    <citation type="submission" date="2014-10" db="EMBL/GenBank/DDBJ databases">
        <title>Draft genome of anammox bacterium scalindua brodae, obtained using differential coverage binning of sequence data from two enrichment reactors.</title>
        <authorList>
            <person name="Speth D.R."/>
            <person name="Russ L."/>
            <person name="Kartal B."/>
            <person name="Op den Camp H.J."/>
            <person name="Dutilh B.E."/>
            <person name="Jetten M.S."/>
        </authorList>
    </citation>
    <scope>NUCLEOTIDE SEQUENCE [LARGE SCALE GENOMIC DNA]</scope>
    <source>
        <strain evidence="2">RU1</strain>
    </source>
</reference>
<comment type="caution">
    <text evidence="2">The sequence shown here is derived from an EMBL/GenBank/DDBJ whole genome shotgun (WGS) entry which is preliminary data.</text>
</comment>
<dbReference type="SUPFAM" id="SSF81301">
    <property type="entry name" value="Nucleotidyltransferase"/>
    <property type="match status" value="1"/>
</dbReference>
<dbReference type="CDD" id="cd05403">
    <property type="entry name" value="NT_KNTase_like"/>
    <property type="match status" value="1"/>
</dbReference>
<evidence type="ECO:0000313" key="3">
    <source>
        <dbReference type="Proteomes" id="UP000030652"/>
    </source>
</evidence>
<dbReference type="Proteomes" id="UP000030652">
    <property type="component" value="Unassembled WGS sequence"/>
</dbReference>
<feature type="domain" description="Polymerase beta nucleotidyltransferase" evidence="1">
    <location>
        <begin position="20"/>
        <end position="94"/>
    </location>
</feature>
<sequence>MRQEKSCEKKTLKEACNILRKLSEGVQFEAAYIFGSVLEMNRFSEHSDVDIAFLGLDRDELFYVTSFISGKIGRDVNIIHLEDISFKDKILMEGFQWKKE</sequence>